<sequence length="325" mass="37270">MAAITPELFQKLLQHIKVLIRRNASQHAIALDEHALQRRVNAYYLPLFSWIMEVVKAAQKEQGDEKHCVCIGLSCPQGGGKTTLSYYFQEAMALLGVKCAIMSLDDVYLTYDQQVALAKANFNNPLLQYRGNPGTMDVPFLMNLVKECKTSAELIALPRFDKSRHNGRGDRAPFSDWDRKQGPLDVLLIEGWCMGFQAIDDNSPDLRTNMKTINKELRAFEKFYKELDGLVVIKIDKLDWIYEWRDQPEQMLRDAKKPAMTRDEVHDFVDRFMPSYKTYLKGLYTEPKASSSPLSTIPRLVFSITSVREPQGKPVEYNFTSDTLK</sequence>
<protein>
    <recommendedName>
        <fullName evidence="3">Phosphoribulokinase/uridine kinase domain-containing protein</fullName>
    </recommendedName>
</protein>
<reference evidence="1 2" key="1">
    <citation type="journal article" date="2021" name="Genome Biol.">
        <title>AFLAP: assembly-free linkage analysis pipeline using k-mers from genome sequencing data.</title>
        <authorList>
            <person name="Fletcher K."/>
            <person name="Zhang L."/>
            <person name="Gil J."/>
            <person name="Han R."/>
            <person name="Cavanaugh K."/>
            <person name="Michelmore R."/>
        </authorList>
    </citation>
    <scope>NUCLEOTIDE SEQUENCE [LARGE SCALE GENOMIC DNA]</scope>
    <source>
        <strain evidence="1 2">SF5</strain>
    </source>
</reference>
<dbReference type="Proteomes" id="UP000294530">
    <property type="component" value="Unassembled WGS sequence"/>
</dbReference>
<evidence type="ECO:0008006" key="3">
    <source>
        <dbReference type="Google" id="ProtNLM"/>
    </source>
</evidence>
<proteinExistence type="predicted"/>
<dbReference type="EMBL" id="SHOA02000069">
    <property type="protein sequence ID" value="TDH70615.1"/>
    <property type="molecule type" value="Genomic_DNA"/>
</dbReference>
<dbReference type="OrthoDB" id="347435at2759"/>
<name>A0A976FPZ6_BRELC</name>
<evidence type="ECO:0000313" key="1">
    <source>
        <dbReference type="EMBL" id="TDH70615.1"/>
    </source>
</evidence>
<dbReference type="Gene3D" id="3.40.50.300">
    <property type="entry name" value="P-loop containing nucleotide triphosphate hydrolases"/>
    <property type="match status" value="1"/>
</dbReference>
<comment type="caution">
    <text evidence="1">The sequence shown here is derived from an EMBL/GenBank/DDBJ whole genome shotgun (WGS) entry which is preliminary data.</text>
</comment>
<evidence type="ECO:0000313" key="2">
    <source>
        <dbReference type="Proteomes" id="UP000294530"/>
    </source>
</evidence>
<dbReference type="KEGG" id="blac:94344283"/>
<dbReference type="RefSeq" id="XP_067820114.1">
    <property type="nucleotide sequence ID" value="XM_067958612.1"/>
</dbReference>
<dbReference type="GeneID" id="94344283"/>
<dbReference type="SUPFAM" id="SSF52540">
    <property type="entry name" value="P-loop containing nucleoside triphosphate hydrolases"/>
    <property type="match status" value="1"/>
</dbReference>
<dbReference type="AlphaFoldDB" id="A0A976FPZ6"/>
<dbReference type="InterPro" id="IPR027417">
    <property type="entry name" value="P-loop_NTPase"/>
</dbReference>
<dbReference type="PANTHER" id="PTHR10285">
    <property type="entry name" value="URIDINE KINASE"/>
    <property type="match status" value="1"/>
</dbReference>
<organism evidence="1 2">
    <name type="scientific">Bremia lactucae</name>
    <name type="common">Lettuce downy mildew</name>
    <dbReference type="NCBI Taxonomy" id="4779"/>
    <lineage>
        <taxon>Eukaryota</taxon>
        <taxon>Sar</taxon>
        <taxon>Stramenopiles</taxon>
        <taxon>Oomycota</taxon>
        <taxon>Peronosporomycetes</taxon>
        <taxon>Peronosporales</taxon>
        <taxon>Peronosporaceae</taxon>
        <taxon>Bremia</taxon>
    </lineage>
</organism>
<keyword evidence="2" id="KW-1185">Reference proteome</keyword>
<accession>A0A976FPZ6</accession>
<gene>
    <name evidence="1" type="ORF">CCR75_000505</name>
</gene>